<protein>
    <submittedName>
        <fullName evidence="1">Uncharacterized protein</fullName>
    </submittedName>
</protein>
<evidence type="ECO:0000313" key="1">
    <source>
        <dbReference type="EMBL" id="AXF96377.1"/>
    </source>
</evidence>
<sequence length="114" mass="13596">MIIQTKQPVIAFQNEIKVYQIITDVLPNEEKFDIIIKTKPNLWKEIKNLWGTANNISFTNENDKKNKFIHDVKTKLLDSMTIDSSIETEVFLLMLVNQIWSDWDLINDFWVKYF</sequence>
<dbReference type="KEGG" id="sphh:SDAV_001410"/>
<keyword evidence="2" id="KW-1185">Reference proteome</keyword>
<dbReference type="RefSeq" id="WP_114565009.1">
    <property type="nucleotide sequence ID" value="NZ_CP031088.1"/>
</dbReference>
<accession>A0A345DQ89</accession>
<dbReference type="Proteomes" id="UP000253689">
    <property type="component" value="Chromosome"/>
</dbReference>
<dbReference type="AlphaFoldDB" id="A0A345DQ89"/>
<organism evidence="1 2">
    <name type="scientific">Spiroplasma phoeniceum P40</name>
    <dbReference type="NCBI Taxonomy" id="1276259"/>
    <lineage>
        <taxon>Bacteria</taxon>
        <taxon>Bacillati</taxon>
        <taxon>Mycoplasmatota</taxon>
        <taxon>Mollicutes</taxon>
        <taxon>Entomoplasmatales</taxon>
        <taxon>Spiroplasmataceae</taxon>
        <taxon>Spiroplasma</taxon>
    </lineage>
</organism>
<evidence type="ECO:0000313" key="2">
    <source>
        <dbReference type="Proteomes" id="UP000253689"/>
    </source>
</evidence>
<gene>
    <name evidence="1" type="ORF">SDAV_001410</name>
</gene>
<dbReference type="EMBL" id="CP031088">
    <property type="protein sequence ID" value="AXF96377.1"/>
    <property type="molecule type" value="Genomic_DNA"/>
</dbReference>
<proteinExistence type="predicted"/>
<name>A0A345DQ89_9MOLU</name>
<reference evidence="2" key="1">
    <citation type="submission" date="2018-07" db="EMBL/GenBank/DDBJ databases">
        <title>Complete Genome Sequence of Spiroplasma phoeniceum.</title>
        <authorList>
            <person name="Davis R.E."/>
            <person name="Shao J.Y."/>
            <person name="Zhao Y."/>
            <person name="Silver A."/>
            <person name="Stump z."/>
            <person name="Gasparich G."/>
        </authorList>
    </citation>
    <scope>NUCLEOTIDE SEQUENCE [LARGE SCALE GENOMIC DNA]</scope>
    <source>
        <strain evidence="2">P40</strain>
    </source>
</reference>